<protein>
    <recommendedName>
        <fullName evidence="5">SBP-type domain-containing protein</fullName>
    </recommendedName>
</protein>
<keyword evidence="4" id="KW-1185">Reference proteome</keyword>
<reference evidence="3 4" key="1">
    <citation type="submission" date="2024-09" db="EMBL/GenBank/DDBJ databases">
        <title>Genome sequencing and assembly of Phytophthora oleae, isolate VK10A, causative agent of rot of olive drupes.</title>
        <authorList>
            <person name="Conti Taguali S."/>
            <person name="Riolo M."/>
            <person name="La Spada F."/>
            <person name="Cacciola S.O."/>
            <person name="Dionisio G."/>
        </authorList>
    </citation>
    <scope>NUCLEOTIDE SEQUENCE [LARGE SCALE GENOMIC DNA]</scope>
    <source>
        <strain evidence="3 4">VK10A</strain>
    </source>
</reference>
<keyword evidence="1" id="KW-0175">Coiled coil</keyword>
<organism evidence="3 4">
    <name type="scientific">Phytophthora oleae</name>
    <dbReference type="NCBI Taxonomy" id="2107226"/>
    <lineage>
        <taxon>Eukaryota</taxon>
        <taxon>Sar</taxon>
        <taxon>Stramenopiles</taxon>
        <taxon>Oomycota</taxon>
        <taxon>Peronosporomycetes</taxon>
        <taxon>Peronosporales</taxon>
        <taxon>Peronosporaceae</taxon>
        <taxon>Phytophthora</taxon>
    </lineage>
</organism>
<evidence type="ECO:0000256" key="1">
    <source>
        <dbReference type="SAM" id="Coils"/>
    </source>
</evidence>
<evidence type="ECO:0000256" key="2">
    <source>
        <dbReference type="SAM" id="MobiDB-lite"/>
    </source>
</evidence>
<proteinExistence type="predicted"/>
<evidence type="ECO:0000313" key="4">
    <source>
        <dbReference type="Proteomes" id="UP001632037"/>
    </source>
</evidence>
<comment type="caution">
    <text evidence="3">The sequence shown here is derived from an EMBL/GenBank/DDBJ whole genome shotgun (WGS) entry which is preliminary data.</text>
</comment>
<accession>A0ABD3FEW4</accession>
<dbReference type="EMBL" id="JBIMZQ010000022">
    <property type="protein sequence ID" value="KAL3664932.1"/>
    <property type="molecule type" value="Genomic_DNA"/>
</dbReference>
<name>A0ABD3FEW4_9STRA</name>
<feature type="compositionally biased region" description="Low complexity" evidence="2">
    <location>
        <begin position="38"/>
        <end position="72"/>
    </location>
</feature>
<feature type="region of interest" description="Disordered" evidence="2">
    <location>
        <begin position="1"/>
        <end position="87"/>
    </location>
</feature>
<evidence type="ECO:0000313" key="3">
    <source>
        <dbReference type="EMBL" id="KAL3664932.1"/>
    </source>
</evidence>
<feature type="coiled-coil region" evidence="1">
    <location>
        <begin position="133"/>
        <end position="160"/>
    </location>
</feature>
<gene>
    <name evidence="3" type="ORF">V7S43_010109</name>
</gene>
<sequence>MTEAALAELECGPTVSLMTQRRASEPPAQPPPEPGDAVNSSNSSVSVSQTKQRSQSSGSAANSESVSGGSNAKPVARGTAKAGSTSAIHENHPEDLCRYPNKRCYNKRAVKNNGELHKFCDSHRDSANRYQRKLEQRLKKKRIQSRIRALQAQQAQAQAQAQAQMASHGHAPFADSALMGTPNAMMVSPFPGMEVYGGAAPFAVSRAITQVGSTMVPQVPFPGHSAVVVPAAIGNTQTGAWMQGEGDYEPFEHPVQLQSEDLDCLDLLFEE</sequence>
<dbReference type="Proteomes" id="UP001632037">
    <property type="component" value="Unassembled WGS sequence"/>
</dbReference>
<dbReference type="AlphaFoldDB" id="A0ABD3FEW4"/>
<evidence type="ECO:0008006" key="5">
    <source>
        <dbReference type="Google" id="ProtNLM"/>
    </source>
</evidence>